<proteinExistence type="inferred from homology"/>
<organism evidence="11 12">
    <name type="scientific">Spiroplasma taiwanense CT-1</name>
    <dbReference type="NCBI Taxonomy" id="1276220"/>
    <lineage>
        <taxon>Bacteria</taxon>
        <taxon>Bacillati</taxon>
        <taxon>Mycoplasmatota</taxon>
        <taxon>Mollicutes</taxon>
        <taxon>Entomoplasmatales</taxon>
        <taxon>Spiroplasmataceae</taxon>
        <taxon>Spiroplasma</taxon>
    </lineage>
</organism>
<evidence type="ECO:0000259" key="10">
    <source>
        <dbReference type="PROSITE" id="PS50929"/>
    </source>
</evidence>
<dbReference type="GO" id="GO:0005886">
    <property type="term" value="C:plasma membrane"/>
    <property type="evidence" value="ECO:0007669"/>
    <property type="project" value="UniProtKB-SubCell"/>
</dbReference>
<feature type="transmembrane region" description="Helical" evidence="8">
    <location>
        <begin position="264"/>
        <end position="288"/>
    </location>
</feature>
<dbReference type="FunFam" id="3.40.50.300:FF:000218">
    <property type="entry name" value="Multidrug ABC transporter ATP-binding protein"/>
    <property type="match status" value="1"/>
</dbReference>
<feature type="transmembrane region" description="Helical" evidence="8">
    <location>
        <begin position="294"/>
        <end position="315"/>
    </location>
</feature>
<dbReference type="KEGG" id="stai:STAIW_v1c02260"/>
<keyword evidence="12" id="KW-1185">Reference proteome</keyword>
<protein>
    <submittedName>
        <fullName evidence="11">ABC transporter ATP-binding protein</fullName>
    </submittedName>
</protein>
<dbReference type="STRING" id="1276220.STAIW_v1c02260"/>
<dbReference type="HOGENOM" id="CLU_000604_84_3_14"/>
<reference evidence="11 12" key="1">
    <citation type="journal article" date="2013" name="Genome Biol. Evol.">
        <title>Comparison of metabolic capacities and inference of gene content evolution in mosquito-associated Spiroplasma diminutum and S. taiwanense.</title>
        <authorList>
            <person name="Lo W.S."/>
            <person name="Ku C."/>
            <person name="Chen L.L."/>
            <person name="Chang T.H."/>
            <person name="Kuo C.H."/>
        </authorList>
    </citation>
    <scope>NUCLEOTIDE SEQUENCE [LARGE SCALE GENOMIC DNA]</scope>
    <source>
        <strain evidence="11">CT-1</strain>
    </source>
</reference>
<dbReference type="OrthoDB" id="9763744at2"/>
<dbReference type="InterPro" id="IPR011527">
    <property type="entry name" value="ABC1_TM_dom"/>
</dbReference>
<keyword evidence="7 8" id="KW-0472">Membrane</keyword>
<dbReference type="SUPFAM" id="SSF90123">
    <property type="entry name" value="ABC transporter transmembrane region"/>
    <property type="match status" value="1"/>
</dbReference>
<comment type="subcellular location">
    <subcellularLocation>
        <location evidence="1">Cell membrane</location>
        <topology evidence="1">Multi-pass membrane protein</topology>
    </subcellularLocation>
</comment>
<name>S5LYX8_9MOLU</name>
<evidence type="ECO:0000256" key="8">
    <source>
        <dbReference type="SAM" id="Phobius"/>
    </source>
</evidence>
<dbReference type="InterPro" id="IPR017871">
    <property type="entry name" value="ABC_transporter-like_CS"/>
</dbReference>
<sequence>MKRKKFQSDKAFSKKKFIDSLLTIFEGIKKFPITFLGLFFFIIFDSLLFSSTAVIVNKMISNIQNTGGQFFLDLKMTWESWAYFGLVLFIALIVFEYFTNLFSGLFSRKMEVYLRIRALRKLIEIDISYYSKTQIGLIMSRIMTDSQGVGDAFNEFLLNFIYTLVSLISTLIVLYLIDVKLASIILGLFIFMVFVVWFLFLHYRRAIIYSVDEKQAIDADITDRLINIRAIKAVGAENKEVFRNAELHKKYDEKLRKVIGWQSILSFFSNTFAWTMPTIVIISAVLIYNDINPAELSVLIISFSSACYNILYSILSLPMCMRGLTKLSNCVMRLNYINNAKSLIEFKKTGTEIEKIDTVEFKKLSFSYPESPSKLILPEINFIFEKGKSYAFVGETGVGKSTIAKLILRFYDPTHGSVLINGIDLKTLKMSNYLGHVGYIEQEPQILFGTVMQNIKYASFQKTDQSAIEASKKAKLHDYIMSLPDKYDTILGERGFMLSGGQKQRLVIARFFLKNPELLILDEATSALDNVIEKEIQAELDELMIGRTTIIIAHRLSTIKNVNQIIVLDKKGIVQTGSFQELKEISGRFQKLYKIGLMK</sequence>
<keyword evidence="4" id="KW-0547">Nucleotide-binding</keyword>
<evidence type="ECO:0000256" key="6">
    <source>
        <dbReference type="ARBA" id="ARBA00022989"/>
    </source>
</evidence>
<evidence type="ECO:0000256" key="2">
    <source>
        <dbReference type="ARBA" id="ARBA00005417"/>
    </source>
</evidence>
<evidence type="ECO:0000256" key="7">
    <source>
        <dbReference type="ARBA" id="ARBA00023136"/>
    </source>
</evidence>
<accession>S5LYX8</accession>
<dbReference type="InterPro" id="IPR003593">
    <property type="entry name" value="AAA+_ATPase"/>
</dbReference>
<evidence type="ECO:0000256" key="1">
    <source>
        <dbReference type="ARBA" id="ARBA00004651"/>
    </source>
</evidence>
<dbReference type="Pfam" id="PF00005">
    <property type="entry name" value="ABC_tran"/>
    <property type="match status" value="1"/>
</dbReference>
<dbReference type="PROSITE" id="PS00211">
    <property type="entry name" value="ABC_TRANSPORTER_1"/>
    <property type="match status" value="1"/>
</dbReference>
<keyword evidence="5 11" id="KW-0067">ATP-binding</keyword>
<evidence type="ECO:0000256" key="3">
    <source>
        <dbReference type="ARBA" id="ARBA00022692"/>
    </source>
</evidence>
<evidence type="ECO:0000313" key="12">
    <source>
        <dbReference type="Proteomes" id="UP000014984"/>
    </source>
</evidence>
<dbReference type="PANTHER" id="PTHR24221:SF503">
    <property type="entry name" value="MITOCHONDRIAL POTASSIUM CHANNEL ATP-BINDING SUBUNIT"/>
    <property type="match status" value="1"/>
</dbReference>
<dbReference type="SUPFAM" id="SSF52540">
    <property type="entry name" value="P-loop containing nucleoside triphosphate hydrolases"/>
    <property type="match status" value="1"/>
</dbReference>
<evidence type="ECO:0000259" key="9">
    <source>
        <dbReference type="PROSITE" id="PS50893"/>
    </source>
</evidence>
<feature type="transmembrane region" description="Helical" evidence="8">
    <location>
        <begin position="183"/>
        <end position="201"/>
    </location>
</feature>
<feature type="transmembrane region" description="Helical" evidence="8">
    <location>
        <begin position="156"/>
        <end position="177"/>
    </location>
</feature>
<dbReference type="InterPro" id="IPR003439">
    <property type="entry name" value="ABC_transporter-like_ATP-bd"/>
</dbReference>
<gene>
    <name evidence="11" type="ORF">STAIW_v1c02260</name>
</gene>
<feature type="domain" description="ABC transporter" evidence="9">
    <location>
        <begin position="359"/>
        <end position="595"/>
    </location>
</feature>
<dbReference type="Pfam" id="PF00664">
    <property type="entry name" value="ABC_membrane"/>
    <property type="match status" value="1"/>
</dbReference>
<dbReference type="InterPro" id="IPR039421">
    <property type="entry name" value="Type_1_exporter"/>
</dbReference>
<keyword evidence="3 8" id="KW-0812">Transmembrane</keyword>
<dbReference type="Gene3D" id="1.20.1560.10">
    <property type="entry name" value="ABC transporter type 1, transmembrane domain"/>
    <property type="match status" value="1"/>
</dbReference>
<dbReference type="SMART" id="SM00382">
    <property type="entry name" value="AAA"/>
    <property type="match status" value="1"/>
</dbReference>
<dbReference type="PATRIC" id="fig|1276220.3.peg.229"/>
<dbReference type="PROSITE" id="PS50929">
    <property type="entry name" value="ABC_TM1F"/>
    <property type="match status" value="1"/>
</dbReference>
<dbReference type="GO" id="GO:0016887">
    <property type="term" value="F:ATP hydrolysis activity"/>
    <property type="evidence" value="ECO:0007669"/>
    <property type="project" value="InterPro"/>
</dbReference>
<evidence type="ECO:0000256" key="5">
    <source>
        <dbReference type="ARBA" id="ARBA00022840"/>
    </source>
</evidence>
<dbReference type="InterPro" id="IPR027417">
    <property type="entry name" value="P-loop_NTPase"/>
</dbReference>
<dbReference type="PANTHER" id="PTHR24221">
    <property type="entry name" value="ATP-BINDING CASSETTE SUB-FAMILY B"/>
    <property type="match status" value="1"/>
</dbReference>
<dbReference type="GO" id="GO:0140359">
    <property type="term" value="F:ABC-type transporter activity"/>
    <property type="evidence" value="ECO:0007669"/>
    <property type="project" value="InterPro"/>
</dbReference>
<dbReference type="EMBL" id="CP005074">
    <property type="protein sequence ID" value="AGR40897.1"/>
    <property type="molecule type" value="Genomic_DNA"/>
</dbReference>
<feature type="domain" description="ABC transmembrane type-1" evidence="10">
    <location>
        <begin position="36"/>
        <end position="326"/>
    </location>
</feature>
<keyword evidence="6 8" id="KW-1133">Transmembrane helix</keyword>
<dbReference type="GO" id="GO:0005524">
    <property type="term" value="F:ATP binding"/>
    <property type="evidence" value="ECO:0007669"/>
    <property type="project" value="UniProtKB-KW"/>
</dbReference>
<dbReference type="InterPro" id="IPR036640">
    <property type="entry name" value="ABC1_TM_sf"/>
</dbReference>
<dbReference type="CDD" id="cd07346">
    <property type="entry name" value="ABC_6TM_exporters"/>
    <property type="match status" value="1"/>
</dbReference>
<evidence type="ECO:0000313" key="11">
    <source>
        <dbReference type="EMBL" id="AGR40897.1"/>
    </source>
</evidence>
<dbReference type="PROSITE" id="PS50893">
    <property type="entry name" value="ABC_TRANSPORTER_2"/>
    <property type="match status" value="1"/>
</dbReference>
<dbReference type="eggNOG" id="COG1132">
    <property type="taxonomic scope" value="Bacteria"/>
</dbReference>
<feature type="transmembrane region" description="Helical" evidence="8">
    <location>
        <begin position="80"/>
        <end position="107"/>
    </location>
</feature>
<dbReference type="Gene3D" id="3.40.50.300">
    <property type="entry name" value="P-loop containing nucleotide triphosphate hydrolases"/>
    <property type="match status" value="1"/>
</dbReference>
<dbReference type="AlphaFoldDB" id="S5LYX8"/>
<evidence type="ECO:0000256" key="4">
    <source>
        <dbReference type="ARBA" id="ARBA00022741"/>
    </source>
</evidence>
<dbReference type="RefSeq" id="WP_020834036.1">
    <property type="nucleotide sequence ID" value="NC_021846.1"/>
</dbReference>
<dbReference type="Proteomes" id="UP000014984">
    <property type="component" value="Chromosome"/>
</dbReference>
<comment type="similarity">
    <text evidence="2">Belongs to the ABC transporter superfamily.</text>
</comment>